<dbReference type="Pfam" id="PF07419">
    <property type="entry name" value="PilM"/>
    <property type="match status" value="1"/>
</dbReference>
<organism evidence="1 2">
    <name type="scientific">Rahnella sikkimica</name>
    <dbReference type="NCBI Taxonomy" id="1805933"/>
    <lineage>
        <taxon>Bacteria</taxon>
        <taxon>Pseudomonadati</taxon>
        <taxon>Pseudomonadota</taxon>
        <taxon>Gammaproteobacteria</taxon>
        <taxon>Enterobacterales</taxon>
        <taxon>Yersiniaceae</taxon>
        <taxon>Rahnella</taxon>
    </lineage>
</organism>
<reference evidence="2" key="1">
    <citation type="submission" date="2017-01" db="EMBL/GenBank/DDBJ databases">
        <title>Genome sequence of Rouxiella sp. ERMR1:05.</title>
        <authorList>
            <person name="Kumar R."/>
            <person name="Singh D."/>
            <person name="Kumar S."/>
        </authorList>
    </citation>
    <scope>NUCLEOTIDE SEQUENCE [LARGE SCALE GENOMIC DNA]</scope>
    <source>
        <strain evidence="2">ERMR1:05</strain>
        <plasmid evidence="2">unnamed3</plasmid>
    </source>
</reference>
<dbReference type="InterPro" id="IPR009987">
    <property type="entry name" value="IM_PilM"/>
</dbReference>
<evidence type="ECO:0000313" key="1">
    <source>
        <dbReference type="EMBL" id="AVF38204.1"/>
    </source>
</evidence>
<protein>
    <submittedName>
        <fullName evidence="1">Oxidoreductase</fullName>
    </submittedName>
</protein>
<name>A0A2L1UZ85_9GAMM</name>
<dbReference type="KEGG" id="rox:BV494_25330"/>
<dbReference type="EMBL" id="CP019065">
    <property type="protein sequence ID" value="AVF38204.1"/>
    <property type="molecule type" value="Genomic_DNA"/>
</dbReference>
<dbReference type="OrthoDB" id="6638179at2"/>
<geneLocation type="plasmid" evidence="1 2">
    <name>unnamed3</name>
</geneLocation>
<accession>A0A2L1UZ85</accession>
<proteinExistence type="predicted"/>
<dbReference type="Gene3D" id="3.30.450.360">
    <property type="match status" value="1"/>
</dbReference>
<keyword evidence="1" id="KW-0614">Plasmid</keyword>
<keyword evidence="2" id="KW-1185">Reference proteome</keyword>
<dbReference type="RefSeq" id="WP_104925523.1">
    <property type="nucleotide sequence ID" value="NZ_CP019065.1"/>
</dbReference>
<sequence length="142" mass="15207">MKASLFFTAFFLAAVSILLSVVINIQKETIAVVTQQQLSSLFLNYAEALNDRYLSGTPADGDMTATITLPVWQPRSSQIVVRVSGGVGYIFMPSSPGVLSQLLQDTENSAHIGLSDATGIRTPAGVVPRPSFIPAGYVVYVR</sequence>
<dbReference type="AlphaFoldDB" id="A0A2L1UZ85"/>
<dbReference type="Proteomes" id="UP000239197">
    <property type="component" value="Plasmid unnamed3"/>
</dbReference>
<evidence type="ECO:0000313" key="2">
    <source>
        <dbReference type="Proteomes" id="UP000239197"/>
    </source>
</evidence>
<gene>
    <name evidence="1" type="ORF">BV494_25330</name>
</gene>